<evidence type="ECO:0000256" key="5">
    <source>
        <dbReference type="ARBA" id="ARBA00022525"/>
    </source>
</evidence>
<feature type="signal peptide" evidence="15">
    <location>
        <begin position="1"/>
        <end position="19"/>
    </location>
</feature>
<dbReference type="Proteomes" id="UP000015241">
    <property type="component" value="Unassembled WGS sequence"/>
</dbReference>
<keyword evidence="5" id="KW-0964">Secreted</keyword>
<dbReference type="InParanoid" id="S8DYY3"/>
<accession>S8DYY3</accession>
<evidence type="ECO:0000256" key="15">
    <source>
        <dbReference type="SAM" id="SignalP"/>
    </source>
</evidence>
<evidence type="ECO:0000256" key="8">
    <source>
        <dbReference type="ARBA" id="ARBA00022729"/>
    </source>
</evidence>
<dbReference type="InterPro" id="IPR051735">
    <property type="entry name" value="CFEM_domain"/>
</dbReference>
<dbReference type="EMBL" id="KE504189">
    <property type="protein sequence ID" value="EPS96363.1"/>
    <property type="molecule type" value="Genomic_DNA"/>
</dbReference>
<evidence type="ECO:0000256" key="14">
    <source>
        <dbReference type="SAM" id="MobiDB-lite"/>
    </source>
</evidence>
<evidence type="ECO:0000256" key="7">
    <source>
        <dbReference type="ARBA" id="ARBA00022723"/>
    </source>
</evidence>
<evidence type="ECO:0000313" key="18">
    <source>
        <dbReference type="Proteomes" id="UP000015241"/>
    </source>
</evidence>
<keyword evidence="11" id="KW-1015">Disulfide bond</keyword>
<feature type="region of interest" description="Disordered" evidence="14">
    <location>
        <begin position="96"/>
        <end position="116"/>
    </location>
</feature>
<dbReference type="GO" id="GO:0005576">
    <property type="term" value="C:extracellular region"/>
    <property type="evidence" value="ECO:0007669"/>
    <property type="project" value="UniProtKB-SubCell"/>
</dbReference>
<evidence type="ECO:0000256" key="9">
    <source>
        <dbReference type="ARBA" id="ARBA00023004"/>
    </source>
</evidence>
<dbReference type="HOGENOM" id="CLU_063084_3_2_1"/>
<evidence type="ECO:0000256" key="11">
    <source>
        <dbReference type="ARBA" id="ARBA00023157"/>
    </source>
</evidence>
<keyword evidence="10" id="KW-0472">Membrane</keyword>
<evidence type="ECO:0000256" key="1">
    <source>
        <dbReference type="ARBA" id="ARBA00004609"/>
    </source>
</evidence>
<dbReference type="eggNOG" id="ENOG502SFDE">
    <property type="taxonomic scope" value="Eukaryota"/>
</dbReference>
<reference evidence="17 18" key="1">
    <citation type="journal article" date="2012" name="Science">
        <title>The Paleozoic origin of enzymatic lignin decomposition reconstructed from 31 fungal genomes.</title>
        <authorList>
            <person name="Floudas D."/>
            <person name="Binder M."/>
            <person name="Riley R."/>
            <person name="Barry K."/>
            <person name="Blanchette R.A."/>
            <person name="Henrissat B."/>
            <person name="Martinez A.T."/>
            <person name="Otillar R."/>
            <person name="Spatafora J.W."/>
            <person name="Yadav J.S."/>
            <person name="Aerts A."/>
            <person name="Benoit I."/>
            <person name="Boyd A."/>
            <person name="Carlson A."/>
            <person name="Copeland A."/>
            <person name="Coutinho P.M."/>
            <person name="de Vries R.P."/>
            <person name="Ferreira P."/>
            <person name="Findley K."/>
            <person name="Foster B."/>
            <person name="Gaskell J."/>
            <person name="Glotzer D."/>
            <person name="Gorecki P."/>
            <person name="Heitman J."/>
            <person name="Hesse C."/>
            <person name="Hori C."/>
            <person name="Igarashi K."/>
            <person name="Jurgens J.A."/>
            <person name="Kallen N."/>
            <person name="Kersten P."/>
            <person name="Kohler A."/>
            <person name="Kuees U."/>
            <person name="Kumar T.K.A."/>
            <person name="Kuo A."/>
            <person name="LaButti K."/>
            <person name="Larrondo L.F."/>
            <person name="Lindquist E."/>
            <person name="Ling A."/>
            <person name="Lombard V."/>
            <person name="Lucas S."/>
            <person name="Lundell T."/>
            <person name="Martin R."/>
            <person name="McLaughlin D.J."/>
            <person name="Morgenstern I."/>
            <person name="Morin E."/>
            <person name="Murat C."/>
            <person name="Nagy L.G."/>
            <person name="Nolan M."/>
            <person name="Ohm R.A."/>
            <person name="Patyshakuliyeva A."/>
            <person name="Rokas A."/>
            <person name="Ruiz-Duenas F.J."/>
            <person name="Sabat G."/>
            <person name="Salamov A."/>
            <person name="Samejima M."/>
            <person name="Schmutz J."/>
            <person name="Slot J.C."/>
            <person name="St John F."/>
            <person name="Stenlid J."/>
            <person name="Sun H."/>
            <person name="Sun S."/>
            <person name="Syed K."/>
            <person name="Tsang A."/>
            <person name="Wiebenga A."/>
            <person name="Young D."/>
            <person name="Pisabarro A."/>
            <person name="Eastwood D.C."/>
            <person name="Martin F."/>
            <person name="Cullen D."/>
            <person name="Grigoriev I.V."/>
            <person name="Hibbett D.S."/>
        </authorList>
    </citation>
    <scope>NUCLEOTIDE SEQUENCE</scope>
    <source>
        <strain evidence="18">FP-58527</strain>
    </source>
</reference>
<keyword evidence="12" id="KW-0325">Glycoprotein</keyword>
<dbReference type="PROSITE" id="PS52012">
    <property type="entry name" value="CFEM"/>
    <property type="match status" value="1"/>
</dbReference>
<name>S8DYY3_FOMSC</name>
<dbReference type="PANTHER" id="PTHR37928">
    <property type="entry name" value="CFEM DOMAIN PROTEIN (AFU_ORTHOLOGUE AFUA_6G14090)"/>
    <property type="match status" value="1"/>
</dbReference>
<evidence type="ECO:0000256" key="13">
    <source>
        <dbReference type="ARBA" id="ARBA00023288"/>
    </source>
</evidence>
<gene>
    <name evidence="17" type="ORF">FOMPIDRAFT_1032411</name>
</gene>
<keyword evidence="18" id="KW-1185">Reference proteome</keyword>
<sequence length="142" mass="14106">MRCTFALTALLSALATAQASYLLKRQFPSCASSCLVNADFGNCNSTDDTCLCNSSTFVNSVTSCIESSCSGNDLETAEADAQQLCLAVGVTLTNSASATGSSSPSSTSSSATATTTKTSGARANSMNALAGLAAVGAVAFAL</sequence>
<feature type="domain" description="CFEM" evidence="16">
    <location>
        <begin position="2"/>
        <end position="112"/>
    </location>
</feature>
<keyword evidence="7" id="KW-0479">Metal-binding</keyword>
<evidence type="ECO:0000256" key="4">
    <source>
        <dbReference type="ARBA" id="ARBA00022475"/>
    </source>
</evidence>
<evidence type="ECO:0000256" key="3">
    <source>
        <dbReference type="ARBA" id="ARBA00010031"/>
    </source>
</evidence>
<dbReference type="STRING" id="743788.S8DYY3"/>
<dbReference type="InterPro" id="IPR008427">
    <property type="entry name" value="Extracellular_membr_CFEM_dom"/>
</dbReference>
<dbReference type="Pfam" id="PF05730">
    <property type="entry name" value="CFEM"/>
    <property type="match status" value="1"/>
</dbReference>
<comment type="subcellular location">
    <subcellularLocation>
        <location evidence="1">Cell membrane</location>
        <topology evidence="1">Lipid-anchor</topology>
        <topology evidence="1">GPI-anchor</topology>
    </subcellularLocation>
    <subcellularLocation>
        <location evidence="2">Secreted</location>
    </subcellularLocation>
</comment>
<dbReference type="OrthoDB" id="3065412at2759"/>
<keyword evidence="9" id="KW-0408">Iron</keyword>
<keyword evidence="13" id="KW-0449">Lipoprotein</keyword>
<organism evidence="17 18">
    <name type="scientific">Fomitopsis schrenkii</name>
    <name type="common">Brown rot fungus</name>
    <dbReference type="NCBI Taxonomy" id="2126942"/>
    <lineage>
        <taxon>Eukaryota</taxon>
        <taxon>Fungi</taxon>
        <taxon>Dikarya</taxon>
        <taxon>Basidiomycota</taxon>
        <taxon>Agaricomycotina</taxon>
        <taxon>Agaricomycetes</taxon>
        <taxon>Polyporales</taxon>
        <taxon>Fomitopsis</taxon>
    </lineage>
</organism>
<dbReference type="PANTHER" id="PTHR37928:SF2">
    <property type="entry name" value="GPI ANCHORED CFEM DOMAIN PROTEIN (AFU_ORTHOLOGUE AFUA_6G10580)"/>
    <property type="match status" value="1"/>
</dbReference>
<evidence type="ECO:0000256" key="2">
    <source>
        <dbReference type="ARBA" id="ARBA00004613"/>
    </source>
</evidence>
<proteinExistence type="inferred from homology"/>
<evidence type="ECO:0000313" key="17">
    <source>
        <dbReference type="EMBL" id="EPS96363.1"/>
    </source>
</evidence>
<keyword evidence="8 15" id="KW-0732">Signal</keyword>
<dbReference type="GO" id="GO:0046872">
    <property type="term" value="F:metal ion binding"/>
    <property type="evidence" value="ECO:0007669"/>
    <property type="project" value="UniProtKB-KW"/>
</dbReference>
<dbReference type="AlphaFoldDB" id="S8DYY3"/>
<feature type="chain" id="PRO_5004550212" description="CFEM domain-containing protein" evidence="15">
    <location>
        <begin position="20"/>
        <end position="142"/>
    </location>
</feature>
<evidence type="ECO:0000259" key="16">
    <source>
        <dbReference type="PROSITE" id="PS52012"/>
    </source>
</evidence>
<protein>
    <recommendedName>
        <fullName evidence="16">CFEM domain-containing protein</fullName>
    </recommendedName>
</protein>
<dbReference type="SMART" id="SM00747">
    <property type="entry name" value="CFEM"/>
    <property type="match status" value="1"/>
</dbReference>
<keyword evidence="6" id="KW-0349">Heme</keyword>
<keyword evidence="4" id="KW-1003">Cell membrane</keyword>
<evidence type="ECO:0000256" key="12">
    <source>
        <dbReference type="ARBA" id="ARBA00023180"/>
    </source>
</evidence>
<comment type="similarity">
    <text evidence="3">Belongs to the RBT5 family.</text>
</comment>
<dbReference type="GO" id="GO:0005886">
    <property type="term" value="C:plasma membrane"/>
    <property type="evidence" value="ECO:0007669"/>
    <property type="project" value="UniProtKB-SubCell"/>
</dbReference>
<evidence type="ECO:0000256" key="10">
    <source>
        <dbReference type="ARBA" id="ARBA00023136"/>
    </source>
</evidence>
<evidence type="ECO:0000256" key="6">
    <source>
        <dbReference type="ARBA" id="ARBA00022617"/>
    </source>
</evidence>